<organism evidence="9 10">
    <name type="scientific">Artemia franciscana</name>
    <name type="common">Brine shrimp</name>
    <name type="synonym">Artemia sanfranciscana</name>
    <dbReference type="NCBI Taxonomy" id="6661"/>
    <lineage>
        <taxon>Eukaryota</taxon>
        <taxon>Metazoa</taxon>
        <taxon>Ecdysozoa</taxon>
        <taxon>Arthropoda</taxon>
        <taxon>Crustacea</taxon>
        <taxon>Branchiopoda</taxon>
        <taxon>Anostraca</taxon>
        <taxon>Artemiidae</taxon>
        <taxon>Artemia</taxon>
    </lineage>
</organism>
<proteinExistence type="inferred from homology"/>
<dbReference type="InterPro" id="IPR007042">
    <property type="entry name" value="SERRATE/Ars2_C"/>
</dbReference>
<dbReference type="InterPro" id="IPR035979">
    <property type="entry name" value="RBD_domain_sf"/>
</dbReference>
<dbReference type="EMBL" id="JAVRJZ010000021">
    <property type="protein sequence ID" value="KAK2704795.1"/>
    <property type="molecule type" value="Genomic_DNA"/>
</dbReference>
<keyword evidence="4" id="KW-0539">Nucleus</keyword>
<evidence type="ECO:0000256" key="2">
    <source>
        <dbReference type="ARBA" id="ARBA00005407"/>
    </source>
</evidence>
<feature type="compositionally biased region" description="Basic and acidic residues" evidence="6">
    <location>
        <begin position="70"/>
        <end position="81"/>
    </location>
</feature>
<keyword evidence="10" id="KW-1185">Reference proteome</keyword>
<dbReference type="EMBL" id="JAVRJZ010000021">
    <property type="protein sequence ID" value="KAK2704801.1"/>
    <property type="molecule type" value="Genomic_DNA"/>
</dbReference>
<feature type="compositionally biased region" description="Basic and acidic residues" evidence="6">
    <location>
        <begin position="309"/>
        <end position="330"/>
    </location>
</feature>
<feature type="compositionally biased region" description="Basic and acidic residues" evidence="6">
    <location>
        <begin position="250"/>
        <end position="265"/>
    </location>
</feature>
<feature type="region of interest" description="Disordered" evidence="6">
    <location>
        <begin position="1"/>
        <end position="119"/>
    </location>
</feature>
<dbReference type="Proteomes" id="UP001187531">
    <property type="component" value="Unassembled WGS sequence"/>
</dbReference>
<dbReference type="EMBL" id="JAVRJZ010000021">
    <property type="protein sequence ID" value="KAK2704800.1"/>
    <property type="molecule type" value="Genomic_DNA"/>
</dbReference>
<gene>
    <name evidence="9" type="ORF">QYM36_016998</name>
</gene>
<protein>
    <recommendedName>
        <fullName evidence="3">Serrate RNA effector molecule homolog</fullName>
    </recommendedName>
    <alternativeName>
        <fullName evidence="5">Arsenite-resistance protein 2 homolog</fullName>
    </alternativeName>
</protein>
<dbReference type="InterPro" id="IPR021933">
    <property type="entry name" value="SERRATE/Ars2_N"/>
</dbReference>
<evidence type="ECO:0000256" key="1">
    <source>
        <dbReference type="ARBA" id="ARBA00004123"/>
    </source>
</evidence>
<dbReference type="Pfam" id="PF12066">
    <property type="entry name" value="SERRATE_Ars2_N"/>
    <property type="match status" value="1"/>
</dbReference>
<feature type="domain" description="SERRATE/Ars2 N-terminal" evidence="8">
    <location>
        <begin position="121"/>
        <end position="229"/>
    </location>
</feature>
<dbReference type="Pfam" id="PF04959">
    <property type="entry name" value="ARS2"/>
    <property type="match status" value="1"/>
</dbReference>
<dbReference type="SUPFAM" id="SSF54928">
    <property type="entry name" value="RNA-binding domain, RBD"/>
    <property type="match status" value="1"/>
</dbReference>
<reference evidence="9" key="1">
    <citation type="submission" date="2023-07" db="EMBL/GenBank/DDBJ databases">
        <title>Chromosome-level genome assembly of Artemia franciscana.</title>
        <authorList>
            <person name="Jo E."/>
        </authorList>
    </citation>
    <scope>NUCLEOTIDE SEQUENCE</scope>
    <source>
        <tissue evidence="9">Whole body</tissue>
    </source>
</reference>
<comment type="similarity">
    <text evidence="2">Belongs to the ARS2 family.</text>
</comment>
<feature type="compositionally biased region" description="Basic and acidic residues" evidence="6">
    <location>
        <begin position="33"/>
        <end position="57"/>
    </location>
</feature>
<dbReference type="InterPro" id="IPR039727">
    <property type="entry name" value="SE/Ars2"/>
</dbReference>
<evidence type="ECO:0000256" key="4">
    <source>
        <dbReference type="ARBA" id="ARBA00023242"/>
    </source>
</evidence>
<sequence>MGDSDDDQKSRGRDKFRGERSEFSRGSSSRGDSYNDDRYSSRRPDPRDIYRGRDRHSPAYSQDYHPSKRQRGDWDDRRHDYGSSGFSSYGQESYSSSFQSSTSRSTANDDTPTQPPMMSFKAFLAAQDDSISDEEAITKYADYKLEFRRQQINEFFVAHKDEEWFKIRYHPEESVKRKEEQLANLNKRVEAFKDFFEKGRISGFTLDADQSEKIVKFLDAFVIKLEGGSDEEIEEFLSEVSKPVGLNPEATDKSGSKKDEGKRDESDAEIQDETDPKALSEARSLIAGNGEGVKRKRPESESGQESATDDEKPPGTKAEEPEETPKETSKVPKKIKHKTSSIFLRNLAPTITKAEVESMCQRYPGFLRAAIADPQSERRWFRRGWVTFERDVPIKEICWNLNNIRLRDCELGAIVNRDLSRRIRTVNGITSHKTVVRNDIRLAARIIQNLDSRFGLWQNKDEKEQPKSELEPFSMHSTNPVLKKITDYLIEEASAEEEALLGTSADPEEGENTEDNHSIQRDEELMSVLDRLLIYLRLVHSVDFYNHSEYPNEDEMPNRCGILHARGIPPSSKVTSQELNDYCQQFEKKISPFLQAISKLSDEEGAKLGLKDENTEVEKFITANTQELGKDKWLCPLSGKKFKGPDFVRKHIFNKHVEKIDEVKKEVEYFNNYLRDPKRPQLPEHPGNKQGGGPRVPPPQERPDYGPPSSYQPYSGYSNGRATYYPIPRDLGREARPRPSYQQRSSNPYEGRKIIAYTDVDTPGDTDLF</sequence>
<accession>A0AA88KWH3</accession>
<dbReference type="GO" id="GO:0003676">
    <property type="term" value="F:nucleic acid binding"/>
    <property type="evidence" value="ECO:0007669"/>
    <property type="project" value="InterPro"/>
</dbReference>
<evidence type="ECO:0000259" key="7">
    <source>
        <dbReference type="Pfam" id="PF04959"/>
    </source>
</evidence>
<evidence type="ECO:0000313" key="9">
    <source>
        <dbReference type="EMBL" id="KAK2704801.1"/>
    </source>
</evidence>
<dbReference type="CDD" id="cd00590">
    <property type="entry name" value="RRM_SF"/>
    <property type="match status" value="1"/>
</dbReference>
<dbReference type="AlphaFoldDB" id="A0AA88KWH3"/>
<dbReference type="PANTHER" id="PTHR13165">
    <property type="entry name" value="ARSENITE-RESISTANCE PROTEIN 2"/>
    <property type="match status" value="1"/>
</dbReference>
<evidence type="ECO:0000259" key="8">
    <source>
        <dbReference type="Pfam" id="PF12066"/>
    </source>
</evidence>
<feature type="domain" description="SERRATE/Ars2 C-terminal" evidence="7">
    <location>
        <begin position="566"/>
        <end position="717"/>
    </location>
</feature>
<evidence type="ECO:0000256" key="6">
    <source>
        <dbReference type="SAM" id="MobiDB-lite"/>
    </source>
</evidence>
<evidence type="ECO:0000313" key="10">
    <source>
        <dbReference type="Proteomes" id="UP001187531"/>
    </source>
</evidence>
<name>A0AA88KWH3_ARTSF</name>
<dbReference type="EMBL" id="JAVRJZ010000021">
    <property type="protein sequence ID" value="KAK2704797.1"/>
    <property type="molecule type" value="Genomic_DNA"/>
</dbReference>
<comment type="caution">
    <text evidence="9">The sequence shown here is derived from an EMBL/GenBank/DDBJ whole genome shotgun (WGS) entry which is preliminary data.</text>
</comment>
<feature type="compositionally biased region" description="Low complexity" evidence="6">
    <location>
        <begin position="83"/>
        <end position="106"/>
    </location>
</feature>
<dbReference type="GO" id="GO:0031053">
    <property type="term" value="P:primary miRNA processing"/>
    <property type="evidence" value="ECO:0007669"/>
    <property type="project" value="TreeGrafter"/>
</dbReference>
<evidence type="ECO:0000256" key="5">
    <source>
        <dbReference type="ARBA" id="ARBA00030701"/>
    </source>
</evidence>
<comment type="subcellular location">
    <subcellularLocation>
        <location evidence="1">Nucleus</location>
    </subcellularLocation>
</comment>
<feature type="compositionally biased region" description="Basic and acidic residues" evidence="6">
    <location>
        <begin position="7"/>
        <end position="23"/>
    </location>
</feature>
<dbReference type="GO" id="GO:0016604">
    <property type="term" value="C:nuclear body"/>
    <property type="evidence" value="ECO:0007669"/>
    <property type="project" value="TreeGrafter"/>
</dbReference>
<dbReference type="PANTHER" id="PTHR13165:SF0">
    <property type="entry name" value="SERRATE RNA EFFECTOR MOLECULE HOMOLOG"/>
    <property type="match status" value="1"/>
</dbReference>
<feature type="compositionally biased region" description="Low complexity" evidence="6">
    <location>
        <begin position="707"/>
        <end position="718"/>
    </location>
</feature>
<feature type="region of interest" description="Disordered" evidence="6">
    <location>
        <begin position="674"/>
        <end position="769"/>
    </location>
</feature>
<evidence type="ECO:0000256" key="3">
    <source>
        <dbReference type="ARBA" id="ARBA00017364"/>
    </source>
</evidence>
<feature type="region of interest" description="Disordered" evidence="6">
    <location>
        <begin position="239"/>
        <end position="335"/>
    </location>
</feature>